<dbReference type="OrthoDB" id="4842589at2759"/>
<evidence type="ECO:0000313" key="3">
    <source>
        <dbReference type="Proteomes" id="UP000027238"/>
    </source>
</evidence>
<dbReference type="Proteomes" id="UP000027238">
    <property type="component" value="Unassembled WGS sequence"/>
</dbReference>
<accession>A0A066XIU2</accession>
<proteinExistence type="predicted"/>
<keyword evidence="3" id="KW-1185">Reference proteome</keyword>
<dbReference type="EMBL" id="JMSE01000560">
    <property type="protein sequence ID" value="KDN69098.1"/>
    <property type="molecule type" value="Genomic_DNA"/>
</dbReference>
<organism evidence="2 3">
    <name type="scientific">Colletotrichum sublineola</name>
    <name type="common">Sorghum anthracnose fungus</name>
    <dbReference type="NCBI Taxonomy" id="1173701"/>
    <lineage>
        <taxon>Eukaryota</taxon>
        <taxon>Fungi</taxon>
        <taxon>Dikarya</taxon>
        <taxon>Ascomycota</taxon>
        <taxon>Pezizomycotina</taxon>
        <taxon>Sordariomycetes</taxon>
        <taxon>Hypocreomycetidae</taxon>
        <taxon>Glomerellales</taxon>
        <taxon>Glomerellaceae</taxon>
        <taxon>Colletotrichum</taxon>
        <taxon>Colletotrichum graminicola species complex</taxon>
    </lineage>
</organism>
<gene>
    <name evidence="2" type="ORF">CSUB01_09059</name>
</gene>
<feature type="region of interest" description="Disordered" evidence="1">
    <location>
        <begin position="343"/>
        <end position="365"/>
    </location>
</feature>
<dbReference type="AlphaFoldDB" id="A0A066XIU2"/>
<dbReference type="eggNOG" id="ENOG502T902">
    <property type="taxonomic scope" value="Eukaryota"/>
</dbReference>
<comment type="caution">
    <text evidence="2">The sequence shown here is derived from an EMBL/GenBank/DDBJ whole genome shotgun (WGS) entry which is preliminary data.</text>
</comment>
<evidence type="ECO:0000256" key="1">
    <source>
        <dbReference type="SAM" id="MobiDB-lite"/>
    </source>
</evidence>
<sequence length="608" mass="67115">MEAVSAAASIAGLLSVTGYVISGLVKVNGVIRNQAAWESNVLTLRSHLVRCGKDLEDWARSSTFANTSISKRRKFLDIIQNKRLRGVSDMESKLAHHRSQLIVDISTLSARGPLPGLYVPVPPRSNALVRLAHKGGVSEAGVSRPSSLGASATSPRGGEGVLTLPLLRLGGLVERPSALATTSWRATRKVCFTAYFAYNDLASRNLANKQGTLFISTGLDTLTREITIAPLEYNYGHINRCRRIPTKIGQHKRLADFGGLPMVSGLATNTNQIEREISDLLSRTQFFEQKQNYPRIHAFRDMNSTMECIAKHVFTDPDPPQLLVETLLRVAILEERIKRHAQQAVSEQLGPGSQANDEGKESYSFVGRKEERRAKAINAGRWYLEDTSTRCLAVGGPGSTVSDYSFFTECRNLATYKAFDDAASHLQRQHFGVTGLPPTKTELRASCHRFQAHLLREVIEIEHGSSVIAILADLRGRTSRPDRIYWWKAGIICESDHFLTMLRYEHFTADRMEILQSGLGGRKPTLTLMKDVLPWVELVARGFGNEGRMEIDDGDKDDGGSIWTESDDAVDGRDDYDTSEVLAKSILETSLPGFAGFVGCDALGRKKG</sequence>
<feature type="compositionally biased region" description="Polar residues" evidence="1">
    <location>
        <begin position="343"/>
        <end position="356"/>
    </location>
</feature>
<dbReference type="HOGENOM" id="CLU_449047_0_0_1"/>
<evidence type="ECO:0000313" key="2">
    <source>
        <dbReference type="EMBL" id="KDN69098.1"/>
    </source>
</evidence>
<reference evidence="3" key="1">
    <citation type="journal article" date="2014" name="Genome Announc.">
        <title>Draft genome sequence of Colletotrichum sublineola, a destructive pathogen of cultivated sorghum.</title>
        <authorList>
            <person name="Baroncelli R."/>
            <person name="Sanz-Martin J.M."/>
            <person name="Rech G.E."/>
            <person name="Sukno S.A."/>
            <person name="Thon M.R."/>
        </authorList>
    </citation>
    <scope>NUCLEOTIDE SEQUENCE [LARGE SCALE GENOMIC DNA]</scope>
    <source>
        <strain evidence="3">TX430BB</strain>
    </source>
</reference>
<protein>
    <submittedName>
        <fullName evidence="2">Uncharacterized protein</fullName>
    </submittedName>
</protein>
<name>A0A066XIU2_COLSU</name>